<comment type="caution">
    <text evidence="1">The sequence shown here is derived from an EMBL/GenBank/DDBJ whole genome shotgun (WGS) entry which is preliminary data.</text>
</comment>
<accession>A0A6I3NDE6</accession>
<proteinExistence type="predicted"/>
<evidence type="ECO:0000313" key="1">
    <source>
        <dbReference type="EMBL" id="MTL95058.1"/>
    </source>
</evidence>
<name>A0A6I3NDE6_9FIRM</name>
<protein>
    <submittedName>
        <fullName evidence="1">Uncharacterized protein</fullName>
    </submittedName>
</protein>
<gene>
    <name evidence="1" type="ORF">GMA64_11005</name>
</gene>
<sequence length="163" mass="19177">MQNIADAMFIFIGMLLFIFLATIGTMGLNLLMNKFPKLKKVLYKIMDIQVCELSMAQRQAIANYINHQIMNFMAEWSNGDSNTFKIYLSELNLDEYDEGVEEEIAIIEDLLLDEVESWDVVDDDLYIEVNSYVLEQRFNRQMAQWEREGQLERAEYHRSRGVI</sequence>
<dbReference type="AlphaFoldDB" id="A0A6I3NDE6"/>
<dbReference type="RefSeq" id="WP_129821647.1">
    <property type="nucleotide sequence ID" value="NZ_JAXKGM010000002.1"/>
</dbReference>
<organism evidence="1">
    <name type="scientific">Turicibacter sanguinis</name>
    <dbReference type="NCBI Taxonomy" id="154288"/>
    <lineage>
        <taxon>Bacteria</taxon>
        <taxon>Bacillati</taxon>
        <taxon>Bacillota</taxon>
        <taxon>Erysipelotrichia</taxon>
        <taxon>Erysipelotrichales</taxon>
        <taxon>Turicibacteraceae</taxon>
        <taxon>Turicibacter</taxon>
    </lineage>
</organism>
<reference evidence="1" key="1">
    <citation type="journal article" date="2019" name="Nat. Med.">
        <title>A library of human gut bacterial isolates paired with longitudinal multiomics data enables mechanistic microbiome research.</title>
        <authorList>
            <person name="Poyet M."/>
            <person name="Groussin M."/>
            <person name="Gibbons S.M."/>
            <person name="Avila-Pacheco J."/>
            <person name="Jiang X."/>
            <person name="Kearney S.M."/>
            <person name="Perrotta A.R."/>
            <person name="Berdy B."/>
            <person name="Zhao S."/>
            <person name="Lieberman T.D."/>
            <person name="Swanson P.K."/>
            <person name="Smith M."/>
            <person name="Roesemann S."/>
            <person name="Alexander J.E."/>
            <person name="Rich S.A."/>
            <person name="Livny J."/>
            <person name="Vlamakis H."/>
            <person name="Clish C."/>
            <person name="Bullock K."/>
            <person name="Deik A."/>
            <person name="Scott J."/>
            <person name="Pierce K.A."/>
            <person name="Xavier R.J."/>
            <person name="Alm E.J."/>
        </authorList>
    </citation>
    <scope>NUCLEOTIDE SEQUENCE</scope>
    <source>
        <strain evidence="1">BIOML-A179</strain>
    </source>
</reference>
<dbReference type="EMBL" id="WMQV01000029">
    <property type="protein sequence ID" value="MTL95058.1"/>
    <property type="molecule type" value="Genomic_DNA"/>
</dbReference>